<dbReference type="Pfam" id="PF15288">
    <property type="entry name" value="zf-CCHC_6"/>
    <property type="match status" value="1"/>
</dbReference>
<sequence>TRVETVIHPQLIEAYVRVRSTRDEKLKITCSACGGIGHMKTNRNCPLYGKEEELASKTVGEICQDTTERMKTMTAEIAHLILERQQQY</sequence>
<name>A0A915LHE2_MELJA</name>
<organism evidence="2 3">
    <name type="scientific">Meloidogyne javanica</name>
    <name type="common">Root-knot nematode worm</name>
    <dbReference type="NCBI Taxonomy" id="6303"/>
    <lineage>
        <taxon>Eukaryota</taxon>
        <taxon>Metazoa</taxon>
        <taxon>Ecdysozoa</taxon>
        <taxon>Nematoda</taxon>
        <taxon>Chromadorea</taxon>
        <taxon>Rhabditida</taxon>
        <taxon>Tylenchina</taxon>
        <taxon>Tylenchomorpha</taxon>
        <taxon>Tylenchoidea</taxon>
        <taxon>Meloidogynidae</taxon>
        <taxon>Meloidogyninae</taxon>
        <taxon>Meloidogyne</taxon>
        <taxon>Meloidogyne incognita group</taxon>
    </lineage>
</organism>
<accession>A0A915LHE2</accession>
<dbReference type="WBParaSite" id="scaffold12245_cov163.g16156">
    <property type="protein sequence ID" value="scaffold12245_cov163.g16156"/>
    <property type="gene ID" value="scaffold12245_cov163.g16156"/>
</dbReference>
<evidence type="ECO:0000259" key="1">
    <source>
        <dbReference type="Pfam" id="PF15288"/>
    </source>
</evidence>
<evidence type="ECO:0000313" key="3">
    <source>
        <dbReference type="WBParaSite" id="scaffold12245_cov163.g16156"/>
    </source>
</evidence>
<evidence type="ECO:0000313" key="2">
    <source>
        <dbReference type="Proteomes" id="UP000887561"/>
    </source>
</evidence>
<keyword evidence="2" id="KW-1185">Reference proteome</keyword>
<protein>
    <submittedName>
        <fullName evidence="3">Zinc knuckle domain-containing protein</fullName>
    </submittedName>
</protein>
<dbReference type="Proteomes" id="UP000887561">
    <property type="component" value="Unplaced"/>
</dbReference>
<proteinExistence type="predicted"/>
<feature type="domain" description="Zinc knuckle" evidence="1">
    <location>
        <begin position="27"/>
        <end position="60"/>
    </location>
</feature>
<reference evidence="3" key="1">
    <citation type="submission" date="2022-11" db="UniProtKB">
        <authorList>
            <consortium name="WormBaseParasite"/>
        </authorList>
    </citation>
    <scope>IDENTIFICATION</scope>
</reference>
<dbReference type="AlphaFoldDB" id="A0A915LHE2"/>
<dbReference type="InterPro" id="IPR041670">
    <property type="entry name" value="Znf-CCHC_6"/>
</dbReference>